<gene>
    <name evidence="1" type="ORF">APZ42_006979</name>
</gene>
<reference evidence="1 2" key="1">
    <citation type="submission" date="2016-03" db="EMBL/GenBank/DDBJ databases">
        <title>EvidentialGene: Evidence-directed Construction of Genes on Genomes.</title>
        <authorList>
            <person name="Gilbert D.G."/>
            <person name="Choi J.-H."/>
            <person name="Mockaitis K."/>
            <person name="Colbourne J."/>
            <person name="Pfrender M."/>
        </authorList>
    </citation>
    <scope>NUCLEOTIDE SEQUENCE [LARGE SCALE GENOMIC DNA]</scope>
    <source>
        <strain evidence="1 2">Xinb3</strain>
        <tissue evidence="1">Complete organism</tissue>
    </source>
</reference>
<dbReference type="Proteomes" id="UP000076858">
    <property type="component" value="Unassembled WGS sequence"/>
</dbReference>
<evidence type="ECO:0000313" key="2">
    <source>
        <dbReference type="Proteomes" id="UP000076858"/>
    </source>
</evidence>
<accession>A0A164FKY3</accession>
<proteinExistence type="predicted"/>
<comment type="caution">
    <text evidence="1">The sequence shown here is derived from an EMBL/GenBank/DDBJ whole genome shotgun (WGS) entry which is preliminary data.</text>
</comment>
<organism evidence="1 2">
    <name type="scientific">Daphnia magna</name>
    <dbReference type="NCBI Taxonomy" id="35525"/>
    <lineage>
        <taxon>Eukaryota</taxon>
        <taxon>Metazoa</taxon>
        <taxon>Ecdysozoa</taxon>
        <taxon>Arthropoda</taxon>
        <taxon>Crustacea</taxon>
        <taxon>Branchiopoda</taxon>
        <taxon>Diplostraca</taxon>
        <taxon>Cladocera</taxon>
        <taxon>Anomopoda</taxon>
        <taxon>Daphniidae</taxon>
        <taxon>Daphnia</taxon>
    </lineage>
</organism>
<dbReference type="EMBL" id="LRGB01019647">
    <property type="protein sequence ID" value="KZR97893.1"/>
    <property type="molecule type" value="Genomic_DNA"/>
</dbReference>
<sequence>MEKECLALVWAVKKFHSYSTHTKFGNTTSFSALLTRRLTGRSVCLFYLITHV</sequence>
<evidence type="ECO:0000313" key="1">
    <source>
        <dbReference type="EMBL" id="KZR97893.1"/>
    </source>
</evidence>
<name>A0A164FKY3_9CRUS</name>
<protein>
    <submittedName>
        <fullName evidence="1">Uncharacterized protein</fullName>
    </submittedName>
</protein>
<dbReference type="AlphaFoldDB" id="A0A164FKY3"/>
<keyword evidence="2" id="KW-1185">Reference proteome</keyword>